<accession>A0A9X1XIT8</accession>
<organism evidence="1 2">
    <name type="scientific">Fictibacillus marinisediminis</name>
    <dbReference type="NCBI Taxonomy" id="2878389"/>
    <lineage>
        <taxon>Bacteria</taxon>
        <taxon>Bacillati</taxon>
        <taxon>Bacillota</taxon>
        <taxon>Bacilli</taxon>
        <taxon>Bacillales</taxon>
        <taxon>Fictibacillaceae</taxon>
        <taxon>Fictibacillus</taxon>
    </lineage>
</organism>
<proteinExistence type="predicted"/>
<gene>
    <name evidence="1" type="ORF">LCY76_16905</name>
</gene>
<dbReference type="AlphaFoldDB" id="A0A9X1XIT8"/>
<reference evidence="1" key="1">
    <citation type="submission" date="2021-09" db="EMBL/GenBank/DDBJ databases">
        <title>Genome analysis of Fictibacillus sp. KIGAM418 isolated from marine sediment.</title>
        <authorList>
            <person name="Seo M.-J."/>
            <person name="Cho E.-S."/>
            <person name="Hwang C.Y."/>
        </authorList>
    </citation>
    <scope>NUCLEOTIDE SEQUENCE</scope>
    <source>
        <strain evidence="1">KIGAM418</strain>
    </source>
</reference>
<dbReference type="RefSeq" id="WP_248253585.1">
    <property type="nucleotide sequence ID" value="NZ_JAIWJX010000002.1"/>
</dbReference>
<evidence type="ECO:0000313" key="1">
    <source>
        <dbReference type="EMBL" id="MCK6258254.1"/>
    </source>
</evidence>
<comment type="caution">
    <text evidence="1">The sequence shown here is derived from an EMBL/GenBank/DDBJ whole genome shotgun (WGS) entry which is preliminary data.</text>
</comment>
<dbReference type="EMBL" id="JAIWJX010000002">
    <property type="protein sequence ID" value="MCK6258254.1"/>
    <property type="molecule type" value="Genomic_DNA"/>
</dbReference>
<protein>
    <submittedName>
        <fullName evidence="1">Uncharacterized protein</fullName>
    </submittedName>
</protein>
<sequence>MICLCEVLKEETYHERIAIIEDKQEIMRTFGLENEQWLRLWNIDNRILTLCFSSLDPEIDRFIVVYDYSLFCKDQDIKQAIIWHEIGHAQYPVLEGKIDLHSETKCDELAFTKGYKSGLEKFLRLTYKMARTLNNQLLLSMTKERMKALNLLYKY</sequence>
<evidence type="ECO:0000313" key="2">
    <source>
        <dbReference type="Proteomes" id="UP001139011"/>
    </source>
</evidence>
<dbReference type="Proteomes" id="UP001139011">
    <property type="component" value="Unassembled WGS sequence"/>
</dbReference>
<keyword evidence="2" id="KW-1185">Reference proteome</keyword>
<name>A0A9X1XIT8_9BACL</name>